<evidence type="ECO:0008006" key="4">
    <source>
        <dbReference type="Google" id="ProtNLM"/>
    </source>
</evidence>
<dbReference type="EMBL" id="JABFTP020000144">
    <property type="protein sequence ID" value="KAL3281339.1"/>
    <property type="molecule type" value="Genomic_DNA"/>
</dbReference>
<reference evidence="2 3" key="1">
    <citation type="journal article" date="2021" name="BMC Biol.">
        <title>Horizontally acquired antibacterial genes associated with adaptive radiation of ladybird beetles.</title>
        <authorList>
            <person name="Li H.S."/>
            <person name="Tang X.F."/>
            <person name="Huang Y.H."/>
            <person name="Xu Z.Y."/>
            <person name="Chen M.L."/>
            <person name="Du X.Y."/>
            <person name="Qiu B.Y."/>
            <person name="Chen P.T."/>
            <person name="Zhang W."/>
            <person name="Slipinski A."/>
            <person name="Escalona H.E."/>
            <person name="Waterhouse R.M."/>
            <person name="Zwick A."/>
            <person name="Pang H."/>
        </authorList>
    </citation>
    <scope>NUCLEOTIDE SEQUENCE [LARGE SCALE GENOMIC DNA]</scope>
    <source>
        <strain evidence="2">SYSU2018</strain>
    </source>
</reference>
<comment type="caution">
    <text evidence="2">The sequence shown here is derived from an EMBL/GenBank/DDBJ whole genome shotgun (WGS) entry which is preliminary data.</text>
</comment>
<evidence type="ECO:0000256" key="1">
    <source>
        <dbReference type="SAM" id="MobiDB-lite"/>
    </source>
</evidence>
<protein>
    <recommendedName>
        <fullName evidence="4">Craniofacial development protein 2-like</fullName>
    </recommendedName>
</protein>
<proteinExistence type="predicted"/>
<dbReference type="AlphaFoldDB" id="A0ABD2NRU3"/>
<organism evidence="2 3">
    <name type="scientific">Cryptolaemus montrouzieri</name>
    <dbReference type="NCBI Taxonomy" id="559131"/>
    <lineage>
        <taxon>Eukaryota</taxon>
        <taxon>Metazoa</taxon>
        <taxon>Ecdysozoa</taxon>
        <taxon>Arthropoda</taxon>
        <taxon>Hexapoda</taxon>
        <taxon>Insecta</taxon>
        <taxon>Pterygota</taxon>
        <taxon>Neoptera</taxon>
        <taxon>Endopterygota</taxon>
        <taxon>Coleoptera</taxon>
        <taxon>Polyphaga</taxon>
        <taxon>Cucujiformia</taxon>
        <taxon>Coccinelloidea</taxon>
        <taxon>Coccinellidae</taxon>
        <taxon>Scymninae</taxon>
        <taxon>Scymnini</taxon>
        <taxon>Cryptolaemus</taxon>
    </lineage>
</organism>
<gene>
    <name evidence="2" type="ORF">HHI36_004546</name>
</gene>
<sequence>MGDFNAQVGGSESQPNLARPYNMTLTMVMAINLPNSYPGKTLSFQNSDRKTSHRSIIKKVEANKVGHRLVEERQHGTQNLPGGFRAKAELDTEQHHRREVAENPTSSMLQKIPQGEEKKEHNGIWFVEECR</sequence>
<feature type="region of interest" description="Disordered" evidence="1">
    <location>
        <begin position="97"/>
        <end position="120"/>
    </location>
</feature>
<accession>A0ABD2NRU3</accession>
<keyword evidence="3" id="KW-1185">Reference proteome</keyword>
<evidence type="ECO:0000313" key="3">
    <source>
        <dbReference type="Proteomes" id="UP001516400"/>
    </source>
</evidence>
<dbReference type="Proteomes" id="UP001516400">
    <property type="component" value="Unassembled WGS sequence"/>
</dbReference>
<evidence type="ECO:0000313" key="2">
    <source>
        <dbReference type="EMBL" id="KAL3281339.1"/>
    </source>
</evidence>
<name>A0ABD2NRU3_9CUCU</name>